<dbReference type="RefSeq" id="WP_151458474.1">
    <property type="nucleotide sequence ID" value="NZ_WAAO01000001.1"/>
</dbReference>
<comment type="caution">
    <text evidence="1">The sequence shown here is derived from an EMBL/GenBank/DDBJ whole genome shotgun (WGS) entry which is preliminary data.</text>
</comment>
<gene>
    <name evidence="1" type="ORF">F6A08_02190</name>
</gene>
<evidence type="ECO:0000313" key="2">
    <source>
        <dbReference type="Proteomes" id="UP000478836"/>
    </source>
</evidence>
<name>A0ABQ6V8H6_9MICO</name>
<accession>A0ABQ6V8H6</accession>
<protein>
    <submittedName>
        <fullName evidence="1">Uncharacterized protein</fullName>
    </submittedName>
</protein>
<sequence length="109" mass="11901">MSDLVVEIHVPLTPTEGLAEGDYPFPWIETIEEGFLFQLEEGSGSGEVFDDGEELGDEYLFFVWNAPEDALIELARQVANLPGVPHGVYAVVTSSDAEEMGTGRRVELG</sequence>
<proteinExistence type="predicted"/>
<dbReference type="Proteomes" id="UP000478836">
    <property type="component" value="Unassembled WGS sequence"/>
</dbReference>
<keyword evidence="2" id="KW-1185">Reference proteome</keyword>
<evidence type="ECO:0000313" key="1">
    <source>
        <dbReference type="EMBL" id="KAB1866649.1"/>
    </source>
</evidence>
<organism evidence="1 2">
    <name type="scientific">Microbacterium algeriense</name>
    <dbReference type="NCBI Taxonomy" id="2615184"/>
    <lineage>
        <taxon>Bacteria</taxon>
        <taxon>Bacillati</taxon>
        <taxon>Actinomycetota</taxon>
        <taxon>Actinomycetes</taxon>
        <taxon>Micrococcales</taxon>
        <taxon>Microbacteriaceae</taxon>
        <taxon>Microbacterium</taxon>
    </lineage>
</organism>
<reference evidence="2" key="1">
    <citation type="submission" date="2019-09" db="EMBL/GenBank/DDBJ databases">
        <title>Whole genome sequencing of Microbacterium maritypicum.</title>
        <authorList>
            <person name="Lenchi N."/>
        </authorList>
    </citation>
    <scope>NUCLEOTIDE SEQUENCE [LARGE SCALE GENOMIC DNA]</scope>
    <source>
        <strain evidence="2">G1</strain>
    </source>
</reference>
<dbReference type="EMBL" id="WAAO01000001">
    <property type="protein sequence ID" value="KAB1866649.1"/>
    <property type="molecule type" value="Genomic_DNA"/>
</dbReference>
<dbReference type="GeneID" id="77475237"/>